<dbReference type="SUPFAM" id="SSF52833">
    <property type="entry name" value="Thioredoxin-like"/>
    <property type="match status" value="1"/>
</dbReference>
<evidence type="ECO:0000259" key="1">
    <source>
        <dbReference type="Pfam" id="PF01323"/>
    </source>
</evidence>
<reference evidence="2" key="1">
    <citation type="journal article" date="2020" name="Stud. Mycol.">
        <title>101 Dothideomycetes genomes: a test case for predicting lifestyles and emergence of pathogens.</title>
        <authorList>
            <person name="Haridas S."/>
            <person name="Albert R."/>
            <person name="Binder M."/>
            <person name="Bloem J."/>
            <person name="Labutti K."/>
            <person name="Salamov A."/>
            <person name="Andreopoulos B."/>
            <person name="Baker S."/>
            <person name="Barry K."/>
            <person name="Bills G."/>
            <person name="Bluhm B."/>
            <person name="Cannon C."/>
            <person name="Castanera R."/>
            <person name="Culley D."/>
            <person name="Daum C."/>
            <person name="Ezra D."/>
            <person name="Gonzalez J."/>
            <person name="Henrissat B."/>
            <person name="Kuo A."/>
            <person name="Liang C."/>
            <person name="Lipzen A."/>
            <person name="Lutzoni F."/>
            <person name="Magnuson J."/>
            <person name="Mondo S."/>
            <person name="Nolan M."/>
            <person name="Ohm R."/>
            <person name="Pangilinan J."/>
            <person name="Park H.-J."/>
            <person name="Ramirez L."/>
            <person name="Alfaro M."/>
            <person name="Sun H."/>
            <person name="Tritt A."/>
            <person name="Yoshinaga Y."/>
            <person name="Zwiers L.-H."/>
            <person name="Turgeon B."/>
            <person name="Goodwin S."/>
            <person name="Spatafora J."/>
            <person name="Crous P."/>
            <person name="Grigoriev I."/>
        </authorList>
    </citation>
    <scope>NUCLEOTIDE SEQUENCE</scope>
    <source>
        <strain evidence="2">CBS 260.36</strain>
    </source>
</reference>
<evidence type="ECO:0000313" key="3">
    <source>
        <dbReference type="Proteomes" id="UP000799439"/>
    </source>
</evidence>
<name>A0A9P4MIJ9_9PEZI</name>
<dbReference type="OrthoDB" id="1930760at2759"/>
<keyword evidence="3" id="KW-1185">Reference proteome</keyword>
<dbReference type="Gene3D" id="3.40.30.10">
    <property type="entry name" value="Glutaredoxin"/>
    <property type="match status" value="1"/>
</dbReference>
<dbReference type="InterPro" id="IPR001853">
    <property type="entry name" value="DSBA-like_thioredoxin_dom"/>
</dbReference>
<dbReference type="AlphaFoldDB" id="A0A9P4MIJ9"/>
<protein>
    <submittedName>
        <fullName evidence="2">Thioredoxin-like protein</fullName>
    </submittedName>
</protein>
<dbReference type="PANTHER" id="PTHR13887">
    <property type="entry name" value="GLUTATHIONE S-TRANSFERASE KAPPA"/>
    <property type="match status" value="1"/>
</dbReference>
<comment type="caution">
    <text evidence="2">The sequence shown here is derived from an EMBL/GenBank/DDBJ whole genome shotgun (WGS) entry which is preliminary data.</text>
</comment>
<dbReference type="EMBL" id="ML996088">
    <property type="protein sequence ID" value="KAF2151109.1"/>
    <property type="molecule type" value="Genomic_DNA"/>
</dbReference>
<evidence type="ECO:0000313" key="2">
    <source>
        <dbReference type="EMBL" id="KAF2151109.1"/>
    </source>
</evidence>
<proteinExistence type="predicted"/>
<feature type="domain" description="DSBA-like thioredoxin" evidence="1">
    <location>
        <begin position="8"/>
        <end position="217"/>
    </location>
</feature>
<dbReference type="GO" id="GO:0016491">
    <property type="term" value="F:oxidoreductase activity"/>
    <property type="evidence" value="ECO:0007669"/>
    <property type="project" value="InterPro"/>
</dbReference>
<dbReference type="Proteomes" id="UP000799439">
    <property type="component" value="Unassembled WGS sequence"/>
</dbReference>
<dbReference type="PANTHER" id="PTHR13887:SF52">
    <property type="entry name" value="DSBA-LIKE THIOREDOXIN DOMAIN-CONTAINING PROTEIN"/>
    <property type="match status" value="1"/>
</dbReference>
<dbReference type="CDD" id="cd03024">
    <property type="entry name" value="DsbA_FrnE"/>
    <property type="match status" value="1"/>
</dbReference>
<dbReference type="Pfam" id="PF01323">
    <property type="entry name" value="DSBA"/>
    <property type="match status" value="1"/>
</dbReference>
<gene>
    <name evidence="2" type="ORF">K461DRAFT_295189</name>
</gene>
<sequence length="225" mass="25690">MGVEIPITFTLDTICPWTYLSKRRLGKALAQVREKHPDVDITVKYLPYQLNPDASVEGEDKYEWYRKSKYGDSEEKMHMYTTLMTAYGDSEDIHFKFGGIMANTLQAHRIIQHFQEAKGLEVSDKIVNGLYRRYFEEEQHPSSPETLLAATTEAGIPESEAKAVIDDKDEGLMDVKMLIREQAGNGVDSVPYIVIEGKRRDFTLVGAKEVNEYVKTIEQCIKESK</sequence>
<accession>A0A9P4MIJ9</accession>
<dbReference type="InterPro" id="IPR036249">
    <property type="entry name" value="Thioredoxin-like_sf"/>
</dbReference>
<organism evidence="2 3">
    <name type="scientific">Myriangium duriaei CBS 260.36</name>
    <dbReference type="NCBI Taxonomy" id="1168546"/>
    <lineage>
        <taxon>Eukaryota</taxon>
        <taxon>Fungi</taxon>
        <taxon>Dikarya</taxon>
        <taxon>Ascomycota</taxon>
        <taxon>Pezizomycotina</taxon>
        <taxon>Dothideomycetes</taxon>
        <taxon>Dothideomycetidae</taxon>
        <taxon>Myriangiales</taxon>
        <taxon>Myriangiaceae</taxon>
        <taxon>Myriangium</taxon>
    </lineage>
</organism>